<proteinExistence type="predicted"/>
<name>X1AFI3_9ZZZZ</name>
<comment type="caution">
    <text evidence="1">The sequence shown here is derived from an EMBL/GenBank/DDBJ whole genome shotgun (WGS) entry which is preliminary data.</text>
</comment>
<reference evidence="1" key="1">
    <citation type="journal article" date="2014" name="Front. Microbiol.">
        <title>High frequency of phylogenetically diverse reductive dehalogenase-homologous genes in deep subseafloor sedimentary metagenomes.</title>
        <authorList>
            <person name="Kawai M."/>
            <person name="Futagami T."/>
            <person name="Toyoda A."/>
            <person name="Takaki Y."/>
            <person name="Nishi S."/>
            <person name="Hori S."/>
            <person name="Arai W."/>
            <person name="Tsubouchi T."/>
            <person name="Morono Y."/>
            <person name="Uchiyama I."/>
            <person name="Ito T."/>
            <person name="Fujiyama A."/>
            <person name="Inagaki F."/>
            <person name="Takami H."/>
        </authorList>
    </citation>
    <scope>NUCLEOTIDE SEQUENCE</scope>
    <source>
        <strain evidence="1">Expedition CK06-06</strain>
    </source>
</reference>
<protein>
    <submittedName>
        <fullName evidence="1">Uncharacterized protein</fullName>
    </submittedName>
</protein>
<evidence type="ECO:0000313" key="1">
    <source>
        <dbReference type="EMBL" id="GAG68542.1"/>
    </source>
</evidence>
<sequence>MSFKREYECPTGWCDCDSCGDKKGQEEDGTVICGHRPKQFKCPNCGCQNFTLAQRTLMEVDFIREGAIAGHPFIGSVSRVEGEFDFICFNCSESVPPEQAQEMLKEVI</sequence>
<accession>X1AFI3</accession>
<gene>
    <name evidence="1" type="ORF">S01H4_20933</name>
</gene>
<dbReference type="AlphaFoldDB" id="X1AFI3"/>
<dbReference type="EMBL" id="BART01009445">
    <property type="protein sequence ID" value="GAG68542.1"/>
    <property type="molecule type" value="Genomic_DNA"/>
</dbReference>
<organism evidence="1">
    <name type="scientific">marine sediment metagenome</name>
    <dbReference type="NCBI Taxonomy" id="412755"/>
    <lineage>
        <taxon>unclassified sequences</taxon>
        <taxon>metagenomes</taxon>
        <taxon>ecological metagenomes</taxon>
    </lineage>
</organism>